<dbReference type="InterPro" id="IPR007345">
    <property type="entry name" value="Polysacch_pyruvyl_Trfase"/>
</dbReference>
<dbReference type="Pfam" id="PF04230">
    <property type="entry name" value="PS_pyruv_trans"/>
    <property type="match status" value="1"/>
</dbReference>
<keyword evidence="2" id="KW-0808">Transferase</keyword>
<dbReference type="EMBL" id="JACSQP010000003">
    <property type="protein sequence ID" value="MBD7957070.1"/>
    <property type="molecule type" value="Genomic_DNA"/>
</dbReference>
<sequence>MTMPVENTRGPRPSGTDFIDEMQRRSFAALTALHEGVDSLVLTDFPDYENIGDSLIALGQAEFWRRAGIRVASTYSWGTISPAVYDSRIPVAIQGGGNFGGLYPQHSEHRYRLAERLRAETLLIQEPQSVHFASESNRAQFARRMALRPGLRLAVRDTASLAAVGDLVAEVTLAPDSVHMLGRLEAAAPTRQAVYLLRRDDESALPAGIGGQAVDWPAMTFADRLARRLRRTFFEGAVTRRMNRTTDRWFADAAQRLATGVALLSPGETIVTDRLHAMLLGLQMGRRVIAIDNANGKLTSYAGTWLEDLELPLSFAPDLPAATAMV</sequence>
<reference evidence="2 3" key="1">
    <citation type="submission" date="2020-08" db="EMBL/GenBank/DDBJ databases">
        <title>A Genomic Blueprint of the Chicken Gut Microbiome.</title>
        <authorList>
            <person name="Gilroy R."/>
            <person name="Ravi A."/>
            <person name="Getino M."/>
            <person name="Pursley I."/>
            <person name="Horton D.L."/>
            <person name="Alikhan N.-F."/>
            <person name="Baker D."/>
            <person name="Gharbi K."/>
            <person name="Hall N."/>
            <person name="Watson M."/>
            <person name="Adriaenssens E.M."/>
            <person name="Foster-Nyarko E."/>
            <person name="Jarju S."/>
            <person name="Secka A."/>
            <person name="Antonio M."/>
            <person name="Oren A."/>
            <person name="Chaudhuri R."/>
            <person name="La Ragione R.M."/>
            <person name="Hildebrand F."/>
            <person name="Pallen M.J."/>
        </authorList>
    </citation>
    <scope>NUCLEOTIDE SEQUENCE [LARGE SCALE GENOMIC DNA]</scope>
    <source>
        <strain evidence="2 3">Sa4CUA7</strain>
    </source>
</reference>
<gene>
    <name evidence="2" type="ORF">H9651_05435</name>
</gene>
<name>A0ABR8S0Q2_9MICO</name>
<evidence type="ECO:0000313" key="3">
    <source>
        <dbReference type="Proteomes" id="UP000648352"/>
    </source>
</evidence>
<feature type="domain" description="Polysaccharide pyruvyl transferase" evidence="1">
    <location>
        <begin position="50"/>
        <end position="294"/>
    </location>
</feature>
<organism evidence="2 3">
    <name type="scientific">Microbacterium pullorum</name>
    <dbReference type="NCBI Taxonomy" id="2762236"/>
    <lineage>
        <taxon>Bacteria</taxon>
        <taxon>Bacillati</taxon>
        <taxon>Actinomycetota</taxon>
        <taxon>Actinomycetes</taxon>
        <taxon>Micrococcales</taxon>
        <taxon>Microbacteriaceae</taxon>
        <taxon>Microbacterium</taxon>
    </lineage>
</organism>
<dbReference type="Proteomes" id="UP000648352">
    <property type="component" value="Unassembled WGS sequence"/>
</dbReference>
<evidence type="ECO:0000259" key="1">
    <source>
        <dbReference type="Pfam" id="PF04230"/>
    </source>
</evidence>
<accession>A0ABR8S0Q2</accession>
<proteinExistence type="predicted"/>
<dbReference type="GO" id="GO:0016740">
    <property type="term" value="F:transferase activity"/>
    <property type="evidence" value="ECO:0007669"/>
    <property type="project" value="UniProtKB-KW"/>
</dbReference>
<keyword evidence="3" id="KW-1185">Reference proteome</keyword>
<protein>
    <submittedName>
        <fullName evidence="2">Polysaccharide pyruvyl transferase family protein</fullName>
    </submittedName>
</protein>
<comment type="caution">
    <text evidence="2">The sequence shown here is derived from an EMBL/GenBank/DDBJ whole genome shotgun (WGS) entry which is preliminary data.</text>
</comment>
<evidence type="ECO:0000313" key="2">
    <source>
        <dbReference type="EMBL" id="MBD7957070.1"/>
    </source>
</evidence>